<accession>A0A4V3UU02</accession>
<dbReference type="Pfam" id="PF14238">
    <property type="entry name" value="DUF4340"/>
    <property type="match status" value="1"/>
</dbReference>
<dbReference type="AlphaFoldDB" id="A0A4V3UU02"/>
<comment type="caution">
    <text evidence="3">The sequence shown here is derived from an EMBL/GenBank/DDBJ whole genome shotgun (WGS) entry which is preliminary data.</text>
</comment>
<evidence type="ECO:0000313" key="3">
    <source>
        <dbReference type="EMBL" id="TCS95358.1"/>
    </source>
</evidence>
<evidence type="ECO:0000259" key="2">
    <source>
        <dbReference type="Pfam" id="PF14238"/>
    </source>
</evidence>
<dbReference type="Proteomes" id="UP000294599">
    <property type="component" value="Unassembled WGS sequence"/>
</dbReference>
<dbReference type="InterPro" id="IPR025641">
    <property type="entry name" value="DUF4340"/>
</dbReference>
<feature type="domain" description="DUF4340" evidence="2">
    <location>
        <begin position="74"/>
        <end position="253"/>
    </location>
</feature>
<name>A0A4V3UU02_9GAMM</name>
<feature type="region of interest" description="Disordered" evidence="1">
    <location>
        <begin position="315"/>
        <end position="347"/>
    </location>
</feature>
<dbReference type="OrthoDB" id="7008377at2"/>
<organism evidence="3 4">
    <name type="scientific">Pseudofulvimonas gallinarii</name>
    <dbReference type="NCBI Taxonomy" id="634155"/>
    <lineage>
        <taxon>Bacteria</taxon>
        <taxon>Pseudomonadati</taxon>
        <taxon>Pseudomonadota</taxon>
        <taxon>Gammaproteobacteria</taxon>
        <taxon>Lysobacterales</taxon>
        <taxon>Rhodanobacteraceae</taxon>
        <taxon>Pseudofulvimonas</taxon>
    </lineage>
</organism>
<proteinExistence type="predicted"/>
<protein>
    <submittedName>
        <fullName evidence="3">Uncharacterized protein DUF4340</fullName>
    </submittedName>
</protein>
<feature type="compositionally biased region" description="Gly residues" evidence="1">
    <location>
        <begin position="327"/>
        <end position="341"/>
    </location>
</feature>
<dbReference type="RefSeq" id="WP_123522801.1">
    <property type="nucleotide sequence ID" value="NZ_JBHLWF010000011.1"/>
</dbReference>
<evidence type="ECO:0000313" key="4">
    <source>
        <dbReference type="Proteomes" id="UP000294599"/>
    </source>
</evidence>
<sequence length="399" mass="42744">MINKRFMVLVALVLAAVVLAFVLVLKRAPESEGSLAGAPVLPGLDEKINDVETLRLVQAGNDTLLTLQRDGDGWTVVERDGYRADGGKVRTALLNLAQTRVIEPKTANPERYAQLGVEDLEAESAQGMRVELAGKGIDHSLIIGNSAQSTGTYVRLAGQAQSLLAAGNLMPVRDIGAWLDKAVLDIVSSRIREIELKRGDEAAFRVFKENSGDANFKVAEVPRGREVQSEYVANGLGSMLSNLSLEDVRKDSADAQGDSTLHTARYELFDGVGIRIEGWKDPDSADGASGNGWIRVSASLDEEAARARVAADIEREQAEAASAEAASGGGEGEGEGSGGGEEAARPVVDVEARTSETLSALRNEVESINKRANGWLFRIPGYKFTNIDKSIEDMLKPRD</sequence>
<evidence type="ECO:0000256" key="1">
    <source>
        <dbReference type="SAM" id="MobiDB-lite"/>
    </source>
</evidence>
<keyword evidence="4" id="KW-1185">Reference proteome</keyword>
<gene>
    <name evidence="3" type="ORF">EDC25_11847</name>
</gene>
<dbReference type="EMBL" id="SMAF01000018">
    <property type="protein sequence ID" value="TCS95358.1"/>
    <property type="molecule type" value="Genomic_DNA"/>
</dbReference>
<reference evidence="3 4" key="1">
    <citation type="submission" date="2019-03" db="EMBL/GenBank/DDBJ databases">
        <title>Genomic Encyclopedia of Type Strains, Phase IV (KMG-IV): sequencing the most valuable type-strain genomes for metagenomic binning, comparative biology and taxonomic classification.</title>
        <authorList>
            <person name="Goeker M."/>
        </authorList>
    </citation>
    <scope>NUCLEOTIDE SEQUENCE [LARGE SCALE GENOMIC DNA]</scope>
    <source>
        <strain evidence="3 4">DSM 21944</strain>
    </source>
</reference>